<organism evidence="1 2">
    <name type="scientific">Apodemus speciosus</name>
    <name type="common">Large Japanese field mouse</name>
    <dbReference type="NCBI Taxonomy" id="105296"/>
    <lineage>
        <taxon>Eukaryota</taxon>
        <taxon>Metazoa</taxon>
        <taxon>Chordata</taxon>
        <taxon>Craniata</taxon>
        <taxon>Vertebrata</taxon>
        <taxon>Euteleostomi</taxon>
        <taxon>Mammalia</taxon>
        <taxon>Eutheria</taxon>
        <taxon>Euarchontoglires</taxon>
        <taxon>Glires</taxon>
        <taxon>Rodentia</taxon>
        <taxon>Myomorpha</taxon>
        <taxon>Muroidea</taxon>
        <taxon>Muridae</taxon>
        <taxon>Murinae</taxon>
        <taxon>Apodemus</taxon>
    </lineage>
</organism>
<dbReference type="Proteomes" id="UP001623349">
    <property type="component" value="Unassembled WGS sequence"/>
</dbReference>
<keyword evidence="2" id="KW-1185">Reference proteome</keyword>
<evidence type="ECO:0000313" key="2">
    <source>
        <dbReference type="Proteomes" id="UP001623349"/>
    </source>
</evidence>
<protein>
    <submittedName>
        <fullName evidence="1">Uncharacterized protein</fullName>
    </submittedName>
</protein>
<name>A0ABQ0F4D1_APOSI</name>
<gene>
    <name evidence="1" type="ORF">APTSU1_000920400</name>
</gene>
<accession>A0ABQ0F4D1</accession>
<comment type="caution">
    <text evidence="1">The sequence shown here is derived from an EMBL/GenBank/DDBJ whole genome shotgun (WGS) entry which is preliminary data.</text>
</comment>
<sequence length="54" mass="6238">MNKAGVLRQDLYVALAELNYVDQDGVKLEICLPLPPKCWDERYTRQAYGAQIHM</sequence>
<proteinExistence type="predicted"/>
<dbReference type="EMBL" id="BAAFST010000009">
    <property type="protein sequence ID" value="GAB1293971.1"/>
    <property type="molecule type" value="Genomic_DNA"/>
</dbReference>
<reference evidence="1 2" key="1">
    <citation type="submission" date="2024-08" db="EMBL/GenBank/DDBJ databases">
        <title>The draft genome of Apodemus speciosus.</title>
        <authorList>
            <person name="Nabeshima K."/>
            <person name="Suzuki S."/>
            <person name="Onuma M."/>
        </authorList>
    </citation>
    <scope>NUCLEOTIDE SEQUENCE [LARGE SCALE GENOMIC DNA]</scope>
    <source>
        <strain evidence="1">IB14-021</strain>
    </source>
</reference>
<evidence type="ECO:0000313" key="1">
    <source>
        <dbReference type="EMBL" id="GAB1293971.1"/>
    </source>
</evidence>